<proteinExistence type="predicted"/>
<gene>
    <name evidence="3" type="ORF">ABUL08_17995</name>
    <name evidence="2" type="ORF">VK199_17930</name>
</gene>
<dbReference type="RefSeq" id="WP_350931079.1">
    <property type="nucleotide sequence ID" value="NZ_CP157762.1"/>
</dbReference>
<organism evidence="2">
    <name type="scientific">Micromonospora sp. CCTCC AA 2012012</name>
    <dbReference type="NCBI Taxonomy" id="3111921"/>
    <lineage>
        <taxon>Bacteria</taxon>
        <taxon>Bacillati</taxon>
        <taxon>Actinomycetota</taxon>
        <taxon>Actinomycetes</taxon>
        <taxon>Micromonosporales</taxon>
        <taxon>Micromonosporaceae</taxon>
        <taxon>Micromonospora</taxon>
    </lineage>
</organism>
<keyword evidence="2" id="KW-0547">Nucleotide-binding</keyword>
<dbReference type="InterPro" id="IPR049945">
    <property type="entry name" value="AAA_22"/>
</dbReference>
<dbReference type="GO" id="GO:0016887">
    <property type="term" value="F:ATP hydrolysis activity"/>
    <property type="evidence" value="ECO:0007669"/>
    <property type="project" value="InterPro"/>
</dbReference>
<evidence type="ECO:0000313" key="3">
    <source>
        <dbReference type="EMBL" id="XCH72234.1"/>
    </source>
</evidence>
<sequence length="136" mass="14662">MTSTMKGFRCWTNADVRQTVYSDIGALPIDAGAVFLAAHTPMVVSHRRGEQLPGDGSDERQVLGALQAHIGDPDRNTLIAVTGESGAGKSHVVRWVNAHLDPSPRYHVLYVPRAVQTIRDLLRRIVAGLPGSGGRT</sequence>
<dbReference type="EMBL" id="CP159342">
    <property type="protein sequence ID" value="XCH72234.1"/>
    <property type="molecule type" value="Genomic_DNA"/>
</dbReference>
<accession>A0AAU7M1Z9</accession>
<reference evidence="2" key="1">
    <citation type="submission" date="2024-01" db="EMBL/GenBank/DDBJ databases">
        <title>The genome sequence of Micromonospora mangrovi CCTCC AA 2012012.</title>
        <authorList>
            <person name="Gao J."/>
        </authorList>
    </citation>
    <scope>NUCLEOTIDE SEQUENCE</scope>
    <source>
        <strain evidence="2">CCTCC AA 2012012</strain>
    </source>
</reference>
<keyword evidence="2" id="KW-0067">ATP-binding</keyword>
<name>A0AAU7M1Z9_9ACTN</name>
<evidence type="ECO:0000259" key="1">
    <source>
        <dbReference type="Pfam" id="PF13401"/>
    </source>
</evidence>
<dbReference type="SUPFAM" id="SSF52540">
    <property type="entry name" value="P-loop containing nucleoside triphosphate hydrolases"/>
    <property type="match status" value="1"/>
</dbReference>
<evidence type="ECO:0000313" key="2">
    <source>
        <dbReference type="EMBL" id="XBP91536.1"/>
    </source>
</evidence>
<dbReference type="AlphaFoldDB" id="A0AAU7M1Z9"/>
<dbReference type="Pfam" id="PF13401">
    <property type="entry name" value="AAA_22"/>
    <property type="match status" value="1"/>
</dbReference>
<protein>
    <submittedName>
        <fullName evidence="2">ATP-binding protein</fullName>
    </submittedName>
</protein>
<dbReference type="GO" id="GO:0005524">
    <property type="term" value="F:ATP binding"/>
    <property type="evidence" value="ECO:0007669"/>
    <property type="project" value="UniProtKB-KW"/>
</dbReference>
<dbReference type="InterPro" id="IPR027417">
    <property type="entry name" value="P-loop_NTPase"/>
</dbReference>
<reference evidence="3" key="2">
    <citation type="submission" date="2024-06" db="EMBL/GenBank/DDBJ databases">
        <title>Micromonospora mangrovi CCTCC AA 2012012 genome sequences.</title>
        <authorList>
            <person name="Gao J."/>
        </authorList>
    </citation>
    <scope>NUCLEOTIDE SEQUENCE</scope>
    <source>
        <strain evidence="3">CCTCC AA 2012012</strain>
    </source>
</reference>
<feature type="domain" description="ORC1/DEAH AAA+ ATPase" evidence="1">
    <location>
        <begin position="76"/>
        <end position="129"/>
    </location>
</feature>
<dbReference type="EMBL" id="CP157762">
    <property type="protein sequence ID" value="XBP91536.1"/>
    <property type="molecule type" value="Genomic_DNA"/>
</dbReference>